<proteinExistence type="predicted"/>
<feature type="compositionally biased region" description="Basic and acidic residues" evidence="1">
    <location>
        <begin position="92"/>
        <end position="114"/>
    </location>
</feature>
<evidence type="ECO:0000313" key="2">
    <source>
        <dbReference type="EMBL" id="CAI9176783.1"/>
    </source>
</evidence>
<evidence type="ECO:0000256" key="1">
    <source>
        <dbReference type="SAM" id="MobiDB-lite"/>
    </source>
</evidence>
<protein>
    <submittedName>
        <fullName evidence="2">Uncharacterized protein</fullName>
    </submittedName>
</protein>
<accession>A0ABN8ZS75</accession>
<name>A0ABN8ZS75_RANTA</name>
<reference evidence="2" key="1">
    <citation type="submission" date="2023-04" db="EMBL/GenBank/DDBJ databases">
        <authorList>
            <consortium name="ELIXIR-Norway"/>
        </authorList>
    </citation>
    <scope>NUCLEOTIDE SEQUENCE [LARGE SCALE GENOMIC DNA]</scope>
</reference>
<feature type="region of interest" description="Disordered" evidence="1">
    <location>
        <begin position="1"/>
        <end position="114"/>
    </location>
</feature>
<organism evidence="2 3">
    <name type="scientific">Rangifer tarandus platyrhynchus</name>
    <name type="common">Svalbard reindeer</name>
    <dbReference type="NCBI Taxonomy" id="3082113"/>
    <lineage>
        <taxon>Eukaryota</taxon>
        <taxon>Metazoa</taxon>
        <taxon>Chordata</taxon>
        <taxon>Craniata</taxon>
        <taxon>Vertebrata</taxon>
        <taxon>Euteleostomi</taxon>
        <taxon>Mammalia</taxon>
        <taxon>Eutheria</taxon>
        <taxon>Laurasiatheria</taxon>
        <taxon>Artiodactyla</taxon>
        <taxon>Ruminantia</taxon>
        <taxon>Pecora</taxon>
        <taxon>Cervidae</taxon>
        <taxon>Odocoileinae</taxon>
        <taxon>Rangifer</taxon>
    </lineage>
</organism>
<dbReference type="Proteomes" id="UP001176941">
    <property type="component" value="Chromosome 6"/>
</dbReference>
<feature type="compositionally biased region" description="Basic residues" evidence="1">
    <location>
        <begin position="1"/>
        <end position="10"/>
    </location>
</feature>
<gene>
    <name evidence="2" type="ORF">MRATA1EN1_LOCUS25745</name>
</gene>
<dbReference type="EMBL" id="OX459942">
    <property type="protein sequence ID" value="CAI9176783.1"/>
    <property type="molecule type" value="Genomic_DNA"/>
</dbReference>
<keyword evidence="3" id="KW-1185">Reference proteome</keyword>
<evidence type="ECO:0000313" key="3">
    <source>
        <dbReference type="Proteomes" id="UP001176941"/>
    </source>
</evidence>
<sequence>MIRSAGKSRWHAVPELPRVTQRRLRPEAAQRSRLWPPGTTREARRKQGPFEARSELEAGLTGWSWYQPEADPCPPSSRPSALAAPSPQPLLRRREAVLAETGREDISPGGEARP</sequence>